<evidence type="ECO:0000313" key="2">
    <source>
        <dbReference type="EMBL" id="KAI8580211.1"/>
    </source>
</evidence>
<dbReference type="AlphaFoldDB" id="A0AAD5EC00"/>
<evidence type="ECO:0000313" key="3">
    <source>
        <dbReference type="Proteomes" id="UP001206595"/>
    </source>
</evidence>
<organism evidence="2 3">
    <name type="scientific">Umbelopsis ramanniana AG</name>
    <dbReference type="NCBI Taxonomy" id="1314678"/>
    <lineage>
        <taxon>Eukaryota</taxon>
        <taxon>Fungi</taxon>
        <taxon>Fungi incertae sedis</taxon>
        <taxon>Mucoromycota</taxon>
        <taxon>Mucoromycotina</taxon>
        <taxon>Umbelopsidomycetes</taxon>
        <taxon>Umbelopsidales</taxon>
        <taxon>Umbelopsidaceae</taxon>
        <taxon>Umbelopsis</taxon>
    </lineage>
</organism>
<sequence>MSVEFNKNLQIRMNLSERTSIFSKRVHPIICLQLVVLGYLQFNIFTFVSLSK</sequence>
<accession>A0AAD5EC00</accession>
<keyword evidence="1" id="KW-0812">Transmembrane</keyword>
<reference evidence="2" key="2">
    <citation type="journal article" date="2022" name="Proc. Natl. Acad. Sci. U.S.A.">
        <title>Diploid-dominant life cycles characterize the early evolution of Fungi.</title>
        <authorList>
            <person name="Amses K.R."/>
            <person name="Simmons D.R."/>
            <person name="Longcore J.E."/>
            <person name="Mondo S.J."/>
            <person name="Seto K."/>
            <person name="Jeronimo G.H."/>
            <person name="Bonds A.E."/>
            <person name="Quandt C.A."/>
            <person name="Davis W.J."/>
            <person name="Chang Y."/>
            <person name="Federici B.A."/>
            <person name="Kuo A."/>
            <person name="LaButti K."/>
            <person name="Pangilinan J."/>
            <person name="Andreopoulos W."/>
            <person name="Tritt A."/>
            <person name="Riley R."/>
            <person name="Hundley H."/>
            <person name="Johnson J."/>
            <person name="Lipzen A."/>
            <person name="Barry K."/>
            <person name="Lang B.F."/>
            <person name="Cuomo C.A."/>
            <person name="Buchler N.E."/>
            <person name="Grigoriev I.V."/>
            <person name="Spatafora J.W."/>
            <person name="Stajich J.E."/>
            <person name="James T.Y."/>
        </authorList>
    </citation>
    <scope>NUCLEOTIDE SEQUENCE</scope>
    <source>
        <strain evidence="2">AG</strain>
    </source>
</reference>
<keyword evidence="1" id="KW-1133">Transmembrane helix</keyword>
<name>A0AAD5EC00_UMBRA</name>
<dbReference type="RefSeq" id="XP_051445215.1">
    <property type="nucleotide sequence ID" value="XM_051588642.1"/>
</dbReference>
<protein>
    <submittedName>
        <fullName evidence="2">Uncharacterized protein</fullName>
    </submittedName>
</protein>
<keyword evidence="3" id="KW-1185">Reference proteome</keyword>
<proteinExistence type="predicted"/>
<dbReference type="EMBL" id="MU620914">
    <property type="protein sequence ID" value="KAI8580211.1"/>
    <property type="molecule type" value="Genomic_DNA"/>
</dbReference>
<comment type="caution">
    <text evidence="2">The sequence shown here is derived from an EMBL/GenBank/DDBJ whole genome shotgun (WGS) entry which is preliminary data.</text>
</comment>
<evidence type="ECO:0000256" key="1">
    <source>
        <dbReference type="SAM" id="Phobius"/>
    </source>
</evidence>
<feature type="transmembrane region" description="Helical" evidence="1">
    <location>
        <begin position="26"/>
        <end position="50"/>
    </location>
</feature>
<dbReference type="Proteomes" id="UP001206595">
    <property type="component" value="Unassembled WGS sequence"/>
</dbReference>
<reference evidence="2" key="1">
    <citation type="submission" date="2021-06" db="EMBL/GenBank/DDBJ databases">
        <authorList>
            <consortium name="DOE Joint Genome Institute"/>
            <person name="Mondo S.J."/>
            <person name="Amses K.R."/>
            <person name="Simmons D.R."/>
            <person name="Longcore J.E."/>
            <person name="Seto K."/>
            <person name="Alves G.H."/>
            <person name="Bonds A.E."/>
            <person name="Quandt C.A."/>
            <person name="Davis W.J."/>
            <person name="Chang Y."/>
            <person name="Letcher P.M."/>
            <person name="Powell M.J."/>
            <person name="Kuo A."/>
            <person name="Labutti K."/>
            <person name="Pangilinan J."/>
            <person name="Andreopoulos W."/>
            <person name="Tritt A."/>
            <person name="Riley R."/>
            <person name="Hundley H."/>
            <person name="Johnson J."/>
            <person name="Lipzen A."/>
            <person name="Barry K."/>
            <person name="Berbee M.L."/>
            <person name="Buchler N.E."/>
            <person name="Grigoriev I.V."/>
            <person name="Spatafora J.W."/>
            <person name="Stajich J.E."/>
            <person name="James T.Y."/>
        </authorList>
    </citation>
    <scope>NUCLEOTIDE SEQUENCE</scope>
    <source>
        <strain evidence="2">AG</strain>
    </source>
</reference>
<dbReference type="GeneID" id="75913987"/>
<gene>
    <name evidence="2" type="ORF">K450DRAFT_238689</name>
</gene>
<keyword evidence="1" id="KW-0472">Membrane</keyword>